<evidence type="ECO:0000313" key="3">
    <source>
        <dbReference type="Proteomes" id="UP000245461"/>
    </source>
</evidence>
<accession>A0A317EDW4</accession>
<keyword evidence="1" id="KW-0472">Membrane</keyword>
<keyword evidence="1" id="KW-0812">Transmembrane</keyword>
<dbReference type="OrthoDB" id="8478166at2"/>
<gene>
    <name evidence="2" type="ORF">DKG74_04910</name>
</gene>
<dbReference type="Pfam" id="PF09898">
    <property type="entry name" value="DUF2125"/>
    <property type="match status" value="1"/>
</dbReference>
<protein>
    <recommendedName>
        <fullName evidence="4">DUF2125 domain-containing protein</fullName>
    </recommendedName>
</protein>
<feature type="transmembrane region" description="Helical" evidence="1">
    <location>
        <begin position="35"/>
        <end position="55"/>
    </location>
</feature>
<dbReference type="Proteomes" id="UP000245461">
    <property type="component" value="Unassembled WGS sequence"/>
</dbReference>
<keyword evidence="3" id="KW-1185">Reference proteome</keyword>
<evidence type="ECO:0000256" key="1">
    <source>
        <dbReference type="SAM" id="Phobius"/>
    </source>
</evidence>
<evidence type="ECO:0008006" key="4">
    <source>
        <dbReference type="Google" id="ProtNLM"/>
    </source>
</evidence>
<keyword evidence="1" id="KW-1133">Transmembrane helix</keyword>
<organism evidence="2 3">
    <name type="scientific">Zavarzinia aquatilis</name>
    <dbReference type="NCBI Taxonomy" id="2211142"/>
    <lineage>
        <taxon>Bacteria</taxon>
        <taxon>Pseudomonadati</taxon>
        <taxon>Pseudomonadota</taxon>
        <taxon>Alphaproteobacteria</taxon>
        <taxon>Rhodospirillales</taxon>
        <taxon>Zavarziniaceae</taxon>
        <taxon>Zavarzinia</taxon>
    </lineage>
</organism>
<dbReference type="AlphaFoldDB" id="A0A317EDW4"/>
<proteinExistence type="predicted"/>
<evidence type="ECO:0000313" key="2">
    <source>
        <dbReference type="EMBL" id="PWR25109.1"/>
    </source>
</evidence>
<dbReference type="InterPro" id="IPR018666">
    <property type="entry name" value="DUF2125"/>
</dbReference>
<name>A0A317EDW4_9PROT</name>
<comment type="caution">
    <text evidence="2">The sequence shown here is derived from an EMBL/GenBank/DDBJ whole genome shotgun (WGS) entry which is preliminary data.</text>
</comment>
<sequence length="383" mass="40405">MPSPCTPQPLPPPAVLAYRGTGGGTGDIVVKSRRYLYLTLFVLAAIGAWTAYWFILAGQVRERTQAFIDQQAAAGFEIAYTDFSIGGYPYRIEAEVDNLTVSAPRQPGKPAIAVPKLVVLGLPWNPNLVVARIDGETVTRWTDARGDEQRATFRAESTGISVGLEAGRPKRFALSMDRPRLESSVLAGPVSAKVFEIHARLLDGGPAPTADGVAPTAPLSGEIAFDGEAVVLPPLPGGTLGNEITSFGYTFGLAGPPPRYLPGTAPRDMVAAWAQAGGTIELTRGETRWGPLNSLVTGSFSVDDQMRPLGALSGRIGGLEPLIDGAAAQGRMTPAQAQSIKKALGALGFITKDAEGRVPFSLTFQDGRVSMGPVQLGELRPLF</sequence>
<dbReference type="EMBL" id="QGLE01000002">
    <property type="protein sequence ID" value="PWR25109.1"/>
    <property type="molecule type" value="Genomic_DNA"/>
</dbReference>
<reference evidence="2 3" key="1">
    <citation type="submission" date="2018-05" db="EMBL/GenBank/DDBJ databases">
        <title>Zavarzinia sp. HR-AS.</title>
        <authorList>
            <person name="Lee Y."/>
            <person name="Jeon C.O."/>
        </authorList>
    </citation>
    <scope>NUCLEOTIDE SEQUENCE [LARGE SCALE GENOMIC DNA]</scope>
    <source>
        <strain evidence="2 3">HR-AS</strain>
    </source>
</reference>